<accession>A0A7X8YEV0</accession>
<dbReference type="FunFam" id="3.40.50.1100:FF:000015">
    <property type="entry name" value="Cysteine synthase B"/>
    <property type="match status" value="1"/>
</dbReference>
<evidence type="ECO:0000256" key="4">
    <source>
        <dbReference type="ARBA" id="ARBA00022490"/>
    </source>
</evidence>
<sequence length="342" mass="37680">MHWAIGQLRAEATRTADTHIEKLIHPRVPEGIDLYIKDESAHSTGSLKHRLARSLVLLGLCNGDITAGTPLVEASSGSTAVSEAYFAHMLGLEFYAVMPASTVESKQRLIERYGGRCVLVEDGSTIYREAEQLAERTGGHYMNQFRDAERATDWRGNNNIAESLFDQLAMEEHPVPQWVVVGAGTGGTSTTIGRYIRYRQLPTQLCVPDVQNSAFFHAWDAEPPEQVPASRIEGIGRPRVEPSFTPNLIDRMIRVPDAASIAAMRWGAERLGRLIGGSTGTNLWASLMLADELAARGERGSIVTLLCDQGQRYQDTYYDDAWLAAQGLDLEPYEEFLDGSAA</sequence>
<evidence type="ECO:0000256" key="2">
    <source>
        <dbReference type="ARBA" id="ARBA00004496"/>
    </source>
</evidence>
<evidence type="ECO:0000259" key="8">
    <source>
        <dbReference type="Pfam" id="PF00291"/>
    </source>
</evidence>
<organism evidence="9 10">
    <name type="scientific">Nesterenkonia sedimenti</name>
    <dbReference type="NCBI Taxonomy" id="1463632"/>
    <lineage>
        <taxon>Bacteria</taxon>
        <taxon>Bacillati</taxon>
        <taxon>Actinomycetota</taxon>
        <taxon>Actinomycetes</taxon>
        <taxon>Micrococcales</taxon>
        <taxon>Micrococcaceae</taxon>
        <taxon>Nesterenkonia</taxon>
    </lineage>
</organism>
<dbReference type="Proteomes" id="UP000523139">
    <property type="component" value="Unassembled WGS sequence"/>
</dbReference>
<dbReference type="PANTHER" id="PTHR10314">
    <property type="entry name" value="CYSTATHIONINE BETA-SYNTHASE"/>
    <property type="match status" value="1"/>
</dbReference>
<dbReference type="InterPro" id="IPR050214">
    <property type="entry name" value="Cys_Synth/Cystath_Beta-Synth"/>
</dbReference>
<dbReference type="EC" id="4.4.1.1" evidence="3"/>
<keyword evidence="6" id="KW-0456">Lyase</keyword>
<proteinExistence type="predicted"/>
<evidence type="ECO:0000256" key="5">
    <source>
        <dbReference type="ARBA" id="ARBA00022898"/>
    </source>
</evidence>
<keyword evidence="10" id="KW-1185">Reference proteome</keyword>
<name>A0A7X8YEV0_9MICC</name>
<evidence type="ECO:0000256" key="6">
    <source>
        <dbReference type="ARBA" id="ARBA00023239"/>
    </source>
</evidence>
<comment type="function">
    <text evidence="7">A cysteine desulfhydrase that generates hydrogen sulfide, H(2)S. The H(2)S produced by this enzyme stimulates respiration in M.tuberculosis, mediated primarily via cytochrome bd with a lesser contribution from cytochrome bc1/aa3. H(2)S modulates the balance between respiration and glycolysis, and also contributes to redox homeostasis. Probably eliminates toxic levels of Cys (which can induce oxidative stress).</text>
</comment>
<dbReference type="GO" id="GO:0016829">
    <property type="term" value="F:lyase activity"/>
    <property type="evidence" value="ECO:0007669"/>
    <property type="project" value="UniProtKB-KW"/>
</dbReference>
<comment type="cofactor">
    <cofactor evidence="1">
        <name>pyridoxal 5'-phosphate</name>
        <dbReference type="ChEBI" id="CHEBI:597326"/>
    </cofactor>
</comment>
<comment type="subcellular location">
    <subcellularLocation>
        <location evidence="2">Cytoplasm</location>
    </subcellularLocation>
</comment>
<reference evidence="9 10" key="1">
    <citation type="submission" date="2020-04" db="EMBL/GenBank/DDBJ databases">
        <title>Nesterenkonia sp. nov., isolated from marine sediment.</title>
        <authorList>
            <person name="Zhang G."/>
        </authorList>
    </citation>
    <scope>NUCLEOTIDE SEQUENCE [LARGE SCALE GENOMIC DNA]</scope>
    <source>
        <strain evidence="9 10">MY13</strain>
    </source>
</reference>
<gene>
    <name evidence="9" type="ORF">HGQ17_12260</name>
</gene>
<evidence type="ECO:0000256" key="3">
    <source>
        <dbReference type="ARBA" id="ARBA00012085"/>
    </source>
</evidence>
<comment type="caution">
    <text evidence="9">The sequence shown here is derived from an EMBL/GenBank/DDBJ whole genome shotgun (WGS) entry which is preliminary data.</text>
</comment>
<dbReference type="SUPFAM" id="SSF53686">
    <property type="entry name" value="Tryptophan synthase beta subunit-like PLP-dependent enzymes"/>
    <property type="match status" value="1"/>
</dbReference>
<dbReference type="AlphaFoldDB" id="A0A7X8YEV0"/>
<dbReference type="EMBL" id="JABAHY010000014">
    <property type="protein sequence ID" value="NLS10751.1"/>
    <property type="molecule type" value="Genomic_DNA"/>
</dbReference>
<dbReference type="Pfam" id="PF00291">
    <property type="entry name" value="PALP"/>
    <property type="match status" value="1"/>
</dbReference>
<evidence type="ECO:0000256" key="1">
    <source>
        <dbReference type="ARBA" id="ARBA00001933"/>
    </source>
</evidence>
<dbReference type="InterPro" id="IPR036052">
    <property type="entry name" value="TrpB-like_PALP_sf"/>
</dbReference>
<evidence type="ECO:0000256" key="7">
    <source>
        <dbReference type="ARBA" id="ARBA00055251"/>
    </source>
</evidence>
<dbReference type="GO" id="GO:1901605">
    <property type="term" value="P:alpha-amino acid metabolic process"/>
    <property type="evidence" value="ECO:0007669"/>
    <property type="project" value="UniProtKB-ARBA"/>
</dbReference>
<dbReference type="GO" id="GO:0005737">
    <property type="term" value="C:cytoplasm"/>
    <property type="evidence" value="ECO:0007669"/>
    <property type="project" value="UniProtKB-SubCell"/>
</dbReference>
<keyword evidence="4" id="KW-0963">Cytoplasm</keyword>
<feature type="domain" description="Tryptophan synthase beta chain-like PALP" evidence="8">
    <location>
        <begin position="30"/>
        <end position="308"/>
    </location>
</feature>
<dbReference type="Gene3D" id="3.40.50.1100">
    <property type="match status" value="2"/>
</dbReference>
<dbReference type="InterPro" id="IPR001926">
    <property type="entry name" value="TrpB-like_PALP"/>
</dbReference>
<evidence type="ECO:0000313" key="9">
    <source>
        <dbReference type="EMBL" id="NLS10751.1"/>
    </source>
</evidence>
<keyword evidence="5" id="KW-0663">Pyridoxal phosphate</keyword>
<protein>
    <recommendedName>
        <fullName evidence="3">cystathionine gamma-lyase</fullName>
        <ecNumber evidence="3">4.4.1.1</ecNumber>
    </recommendedName>
</protein>
<evidence type="ECO:0000313" key="10">
    <source>
        <dbReference type="Proteomes" id="UP000523139"/>
    </source>
</evidence>